<keyword evidence="3" id="KW-1185">Reference proteome</keyword>
<evidence type="ECO:0000256" key="1">
    <source>
        <dbReference type="SAM" id="Phobius"/>
    </source>
</evidence>
<proteinExistence type="predicted"/>
<accession>A0AAD1XYV7</accession>
<keyword evidence="1" id="KW-1133">Transmembrane helix</keyword>
<feature type="transmembrane region" description="Helical" evidence="1">
    <location>
        <begin position="12"/>
        <end position="35"/>
    </location>
</feature>
<dbReference type="AlphaFoldDB" id="A0AAD1XYV7"/>
<dbReference type="Proteomes" id="UP001295684">
    <property type="component" value="Unassembled WGS sequence"/>
</dbReference>
<gene>
    <name evidence="2" type="ORF">ECRASSUSDP1_LOCUS23024</name>
</gene>
<organism evidence="2 3">
    <name type="scientific">Euplotes crassus</name>
    <dbReference type="NCBI Taxonomy" id="5936"/>
    <lineage>
        <taxon>Eukaryota</taxon>
        <taxon>Sar</taxon>
        <taxon>Alveolata</taxon>
        <taxon>Ciliophora</taxon>
        <taxon>Intramacronucleata</taxon>
        <taxon>Spirotrichea</taxon>
        <taxon>Hypotrichia</taxon>
        <taxon>Euplotida</taxon>
        <taxon>Euplotidae</taxon>
        <taxon>Moneuplotes</taxon>
    </lineage>
</organism>
<comment type="caution">
    <text evidence="2">The sequence shown here is derived from an EMBL/GenBank/DDBJ whole genome shotgun (WGS) entry which is preliminary data.</text>
</comment>
<sequence>MIFLRFIKCPFYVFIHLFLHFSSFKSPCLILLVFFNKFVFRHNKLSFMWFNKCLLLFKFLLEGFNLILRICFYFRELSRNVFP</sequence>
<name>A0AAD1XYV7_EUPCR</name>
<protein>
    <submittedName>
        <fullName evidence="2">Uncharacterized protein</fullName>
    </submittedName>
</protein>
<dbReference type="EMBL" id="CAMPGE010023652">
    <property type="protein sequence ID" value="CAI2381567.1"/>
    <property type="molecule type" value="Genomic_DNA"/>
</dbReference>
<evidence type="ECO:0000313" key="2">
    <source>
        <dbReference type="EMBL" id="CAI2381567.1"/>
    </source>
</evidence>
<keyword evidence="1" id="KW-0812">Transmembrane</keyword>
<evidence type="ECO:0000313" key="3">
    <source>
        <dbReference type="Proteomes" id="UP001295684"/>
    </source>
</evidence>
<reference evidence="2" key="1">
    <citation type="submission" date="2023-07" db="EMBL/GenBank/DDBJ databases">
        <authorList>
            <consortium name="AG Swart"/>
            <person name="Singh M."/>
            <person name="Singh A."/>
            <person name="Seah K."/>
            <person name="Emmerich C."/>
        </authorList>
    </citation>
    <scope>NUCLEOTIDE SEQUENCE</scope>
    <source>
        <strain evidence="2">DP1</strain>
    </source>
</reference>
<keyword evidence="1" id="KW-0472">Membrane</keyword>
<feature type="transmembrane region" description="Helical" evidence="1">
    <location>
        <begin position="55"/>
        <end position="74"/>
    </location>
</feature>